<accession>B6BLC3</accession>
<reference evidence="2 3" key="1">
    <citation type="journal article" date="2012" name="Proc. Natl. Acad. Sci. U.S.A.">
        <title>Genome and physiology of a model Epsilonproteobacterium responsible for sulfide detoxification in marine oxygen depletion zones.</title>
        <authorList>
            <person name="Grote J."/>
            <person name="Schott T."/>
            <person name="Bruckner C.G."/>
            <person name="Glockner F.O."/>
            <person name="Jost G."/>
            <person name="Teeling H."/>
            <person name="Labrenz M."/>
            <person name="Jurgens K."/>
        </authorList>
    </citation>
    <scope>NUCLEOTIDE SEQUENCE [LARGE SCALE GENOMIC DNA]</scope>
    <source>
        <strain evidence="2 3">GD1</strain>
    </source>
</reference>
<sequence length="130" mass="15062">MKKIILIISLLISSLFAEIKWVEYDDALELAKKENKIIMVMLSRENCVACEYMEDIVFDDDVVLKELYKDFIPVHIDIYKGFIPNDDLTYMGTPTFHFLNKHEKKIGRIDGGVNKKDFSDKLKEVKAAAK</sequence>
<dbReference type="PATRIC" id="fig|929558.5.peg.49"/>
<dbReference type="Proteomes" id="UP000006431">
    <property type="component" value="Unassembled WGS sequence"/>
</dbReference>
<dbReference type="Gene3D" id="3.40.30.10">
    <property type="entry name" value="Glutaredoxin"/>
    <property type="match status" value="1"/>
</dbReference>
<dbReference type="HOGENOM" id="CLU_090389_8_4_7"/>
<dbReference type="EMBL" id="AFRZ01000001">
    <property type="protein sequence ID" value="EHP28577.1"/>
    <property type="molecule type" value="Genomic_DNA"/>
</dbReference>
<dbReference type="STRING" id="929558.SMGD1_0050"/>
<dbReference type="InterPro" id="IPR036249">
    <property type="entry name" value="Thioredoxin-like_sf"/>
</dbReference>
<evidence type="ECO:0000256" key="1">
    <source>
        <dbReference type="ARBA" id="ARBA00023284"/>
    </source>
</evidence>
<dbReference type="RefSeq" id="WP_008338626.1">
    <property type="nucleotide sequence ID" value="NZ_AFRZ01000001.1"/>
</dbReference>
<dbReference type="InterPro" id="IPR017937">
    <property type="entry name" value="Thioredoxin_CS"/>
</dbReference>
<comment type="caution">
    <text evidence="2">The sequence shown here is derived from an EMBL/GenBank/DDBJ whole genome shotgun (WGS) entry which is preliminary data.</text>
</comment>
<dbReference type="OrthoDB" id="5334769at2"/>
<name>B6BLC3_SULGG</name>
<protein>
    <submittedName>
        <fullName evidence="2">Putative thioredoxin</fullName>
    </submittedName>
</protein>
<evidence type="ECO:0000313" key="2">
    <source>
        <dbReference type="EMBL" id="EHP28577.1"/>
    </source>
</evidence>
<gene>
    <name evidence="2" type="ORF">SMGD1_0050</name>
</gene>
<dbReference type="SUPFAM" id="SSF52833">
    <property type="entry name" value="Thioredoxin-like"/>
    <property type="match status" value="1"/>
</dbReference>
<dbReference type="PROSITE" id="PS00194">
    <property type="entry name" value="THIOREDOXIN_1"/>
    <property type="match status" value="1"/>
</dbReference>
<proteinExistence type="predicted"/>
<dbReference type="eggNOG" id="COG0526">
    <property type="taxonomic scope" value="Bacteria"/>
</dbReference>
<evidence type="ECO:0000313" key="3">
    <source>
        <dbReference type="Proteomes" id="UP000006431"/>
    </source>
</evidence>
<keyword evidence="1" id="KW-0676">Redox-active center</keyword>
<keyword evidence="3" id="KW-1185">Reference proteome</keyword>
<accession>H1FRM4</accession>
<dbReference type="Pfam" id="PF13899">
    <property type="entry name" value="Thioredoxin_7"/>
    <property type="match status" value="1"/>
</dbReference>
<dbReference type="AlphaFoldDB" id="B6BLC3"/>
<organism evidence="2 3">
    <name type="scientific">Sulfurimonas gotlandica (strain DSM 19862 / JCM 16533 / GD1)</name>
    <dbReference type="NCBI Taxonomy" id="929558"/>
    <lineage>
        <taxon>Bacteria</taxon>
        <taxon>Pseudomonadati</taxon>
        <taxon>Campylobacterota</taxon>
        <taxon>Epsilonproteobacteria</taxon>
        <taxon>Campylobacterales</taxon>
        <taxon>Sulfurimonadaceae</taxon>
        <taxon>Sulfurimonas</taxon>
    </lineage>
</organism>